<protein>
    <submittedName>
        <fullName evidence="1">Uncharacterized protein</fullName>
    </submittedName>
</protein>
<keyword evidence="2" id="KW-1185">Reference proteome</keyword>
<dbReference type="EMBL" id="BMAU01021094">
    <property type="protein sequence ID" value="GFX90282.1"/>
    <property type="molecule type" value="Genomic_DNA"/>
</dbReference>
<name>A0A8X6RIZ5_TRICX</name>
<sequence length="76" mass="8549">MERRLFRFRQEVFNGCPYYNSNALVIISNGSKPGAFSATPPDVRLSNSMNHCQGKPQQRSNSPCYSVQILIVSQVL</sequence>
<dbReference type="Proteomes" id="UP000887159">
    <property type="component" value="Unassembled WGS sequence"/>
</dbReference>
<evidence type="ECO:0000313" key="2">
    <source>
        <dbReference type="Proteomes" id="UP000887159"/>
    </source>
</evidence>
<comment type="caution">
    <text evidence="1">The sequence shown here is derived from an EMBL/GenBank/DDBJ whole genome shotgun (WGS) entry which is preliminary data.</text>
</comment>
<dbReference type="AlphaFoldDB" id="A0A8X6RIZ5"/>
<proteinExistence type="predicted"/>
<accession>A0A8X6RIZ5</accession>
<reference evidence="1" key="1">
    <citation type="submission" date="2020-08" db="EMBL/GenBank/DDBJ databases">
        <title>Multicomponent nature underlies the extraordinary mechanical properties of spider dragline silk.</title>
        <authorList>
            <person name="Kono N."/>
            <person name="Nakamura H."/>
            <person name="Mori M."/>
            <person name="Yoshida Y."/>
            <person name="Ohtoshi R."/>
            <person name="Malay A.D."/>
            <person name="Moran D.A.P."/>
            <person name="Tomita M."/>
            <person name="Numata K."/>
            <person name="Arakawa K."/>
        </authorList>
    </citation>
    <scope>NUCLEOTIDE SEQUENCE</scope>
</reference>
<gene>
    <name evidence="1" type="ORF">TNCV_3848571</name>
</gene>
<evidence type="ECO:0000313" key="1">
    <source>
        <dbReference type="EMBL" id="GFX90282.1"/>
    </source>
</evidence>
<organism evidence="1 2">
    <name type="scientific">Trichonephila clavipes</name>
    <name type="common">Golden silk orbweaver</name>
    <name type="synonym">Nephila clavipes</name>
    <dbReference type="NCBI Taxonomy" id="2585209"/>
    <lineage>
        <taxon>Eukaryota</taxon>
        <taxon>Metazoa</taxon>
        <taxon>Ecdysozoa</taxon>
        <taxon>Arthropoda</taxon>
        <taxon>Chelicerata</taxon>
        <taxon>Arachnida</taxon>
        <taxon>Araneae</taxon>
        <taxon>Araneomorphae</taxon>
        <taxon>Entelegynae</taxon>
        <taxon>Araneoidea</taxon>
        <taxon>Nephilidae</taxon>
        <taxon>Trichonephila</taxon>
    </lineage>
</organism>